<accession>A0A3M7SFW4</accession>
<keyword evidence="3" id="KW-1185">Reference proteome</keyword>
<dbReference type="OrthoDB" id="10550126at2759"/>
<reference evidence="2 3" key="1">
    <citation type="journal article" date="2018" name="Sci. Rep.">
        <title>Genomic signatures of local adaptation to the degree of environmental predictability in rotifers.</title>
        <authorList>
            <person name="Franch-Gras L."/>
            <person name="Hahn C."/>
            <person name="Garcia-Roger E.M."/>
            <person name="Carmona M.J."/>
            <person name="Serra M."/>
            <person name="Gomez A."/>
        </authorList>
    </citation>
    <scope>NUCLEOTIDE SEQUENCE [LARGE SCALE GENOMIC DNA]</scope>
    <source>
        <strain evidence="2">HYR1</strain>
    </source>
</reference>
<dbReference type="AlphaFoldDB" id="A0A3M7SFW4"/>
<feature type="region of interest" description="Disordered" evidence="1">
    <location>
        <begin position="431"/>
        <end position="477"/>
    </location>
</feature>
<evidence type="ECO:0000313" key="2">
    <source>
        <dbReference type="EMBL" id="RNA34468.1"/>
    </source>
</evidence>
<dbReference type="EMBL" id="REGN01001474">
    <property type="protein sequence ID" value="RNA34468.1"/>
    <property type="molecule type" value="Genomic_DNA"/>
</dbReference>
<evidence type="ECO:0000256" key="1">
    <source>
        <dbReference type="SAM" id="MobiDB-lite"/>
    </source>
</evidence>
<protein>
    <submittedName>
        <fullName evidence="2">Uncharacterized protein</fullName>
    </submittedName>
</protein>
<feature type="compositionally biased region" description="Basic and acidic residues" evidence="1">
    <location>
        <begin position="285"/>
        <end position="295"/>
    </location>
</feature>
<sequence length="489" mass="58584">MNFHALMDEDELMSSDVRKPNASEFEQLVISFVPKRFYSGVEYIIQFKQDPKFISGINRCMLNESYFYCKLCLSRPNKQNIMAHCASYIHLFRYFKHLFPIEYDRIINPNKLRVSVEYVIKLLEKVSKRQVDMDQVPELVLLDRLDYRYREFTENYSKHNRPIDLKNIQLNELTSLNLDEEDRILEDKREEILRNKGSVHNSFVQHLIDSNSEDFISMDTGDQRFVNHKSNLRCRERGSMKSTNIVVKREKEYRIENHHQLDKRQEYRIENHHQLDKRQECRIENRHQLDKRQETKNSPMQQKAENEYEKDVEEVSDDYLRQLATRIMSSIETGDLNFEDEFIECCIKYAELLIYKEYVDIESMDRLQSLFFRGDDLSEQVQPESGDNGQNLNLSPKIPEEPFQETIQNFKESPKIPEEPFQETIQNFKESPKIPEEPFQETIQNFKESPKIPEEPQYGTYNDETDDEFESDEQFIDRSNIKIERDLGY</sequence>
<comment type="caution">
    <text evidence="2">The sequence shown here is derived from an EMBL/GenBank/DDBJ whole genome shotgun (WGS) entry which is preliminary data.</text>
</comment>
<gene>
    <name evidence="2" type="ORF">BpHYR1_037443</name>
</gene>
<feature type="region of interest" description="Disordered" evidence="1">
    <location>
        <begin position="285"/>
        <end position="311"/>
    </location>
</feature>
<evidence type="ECO:0000313" key="3">
    <source>
        <dbReference type="Proteomes" id="UP000276133"/>
    </source>
</evidence>
<organism evidence="2 3">
    <name type="scientific">Brachionus plicatilis</name>
    <name type="common">Marine rotifer</name>
    <name type="synonym">Brachionus muelleri</name>
    <dbReference type="NCBI Taxonomy" id="10195"/>
    <lineage>
        <taxon>Eukaryota</taxon>
        <taxon>Metazoa</taxon>
        <taxon>Spiralia</taxon>
        <taxon>Gnathifera</taxon>
        <taxon>Rotifera</taxon>
        <taxon>Eurotatoria</taxon>
        <taxon>Monogononta</taxon>
        <taxon>Pseudotrocha</taxon>
        <taxon>Ploima</taxon>
        <taxon>Brachionidae</taxon>
        <taxon>Brachionus</taxon>
    </lineage>
</organism>
<name>A0A3M7SFW4_BRAPC</name>
<dbReference type="Proteomes" id="UP000276133">
    <property type="component" value="Unassembled WGS sequence"/>
</dbReference>
<proteinExistence type="predicted"/>
<feature type="compositionally biased region" description="Acidic residues" evidence="1">
    <location>
        <begin position="463"/>
        <end position="474"/>
    </location>
</feature>